<dbReference type="InterPro" id="IPR006195">
    <property type="entry name" value="aa-tRNA-synth_II"/>
</dbReference>
<dbReference type="PROSITE" id="PS50862">
    <property type="entry name" value="AA_TRNA_LIGASE_II"/>
    <property type="match status" value="1"/>
</dbReference>
<comment type="caution">
    <text evidence="14">The sequence shown here is derived from an EMBL/GenBank/DDBJ whole genome shotgun (WGS) entry which is preliminary data.</text>
</comment>
<evidence type="ECO:0000256" key="9">
    <source>
        <dbReference type="ARBA" id="ARBA00023146"/>
    </source>
</evidence>
<evidence type="ECO:0000259" key="13">
    <source>
        <dbReference type="PROSITE" id="PS50862"/>
    </source>
</evidence>
<evidence type="ECO:0000256" key="7">
    <source>
        <dbReference type="ARBA" id="ARBA00022840"/>
    </source>
</evidence>
<feature type="binding site" evidence="12">
    <location>
        <position position="151"/>
    </location>
    <ligand>
        <name>L-histidine</name>
        <dbReference type="ChEBI" id="CHEBI:57595"/>
    </ligand>
</feature>
<evidence type="ECO:0000256" key="1">
    <source>
        <dbReference type="ARBA" id="ARBA00004496"/>
    </source>
</evidence>
<dbReference type="InterPro" id="IPR036621">
    <property type="entry name" value="Anticodon-bd_dom_sf"/>
</dbReference>
<dbReference type="EMBL" id="QJSQ01000012">
    <property type="protein sequence ID" value="PYE21951.1"/>
    <property type="molecule type" value="Genomic_DNA"/>
</dbReference>
<accession>A0A2V4TDT8</accession>
<reference evidence="14 15" key="1">
    <citation type="submission" date="2018-06" db="EMBL/GenBank/DDBJ databases">
        <title>Genomic Encyclopedia of Type Strains, Phase IV (KMG-V): Genome sequencing to study the core and pangenomes of soil and plant-associated prokaryotes.</title>
        <authorList>
            <person name="Whitman W."/>
        </authorList>
    </citation>
    <scope>NUCLEOTIDE SEQUENCE [LARGE SCALE GENOMIC DNA]</scope>
    <source>
        <strain evidence="14 15">SRCL-318</strain>
    </source>
</reference>
<dbReference type="SUPFAM" id="SSF55681">
    <property type="entry name" value="Class II aaRS and biotin synthetases"/>
    <property type="match status" value="1"/>
</dbReference>
<keyword evidence="7 11" id="KW-0067">ATP-binding</keyword>
<evidence type="ECO:0000313" key="15">
    <source>
        <dbReference type="Proteomes" id="UP000247772"/>
    </source>
</evidence>
<comment type="subcellular location">
    <subcellularLocation>
        <location evidence="1 11">Cytoplasm</location>
    </subcellularLocation>
</comment>
<dbReference type="InterPro" id="IPR004516">
    <property type="entry name" value="HisRS/HisZ"/>
</dbReference>
<evidence type="ECO:0000256" key="3">
    <source>
        <dbReference type="ARBA" id="ARBA00011738"/>
    </source>
</evidence>
<dbReference type="CDD" id="cd00859">
    <property type="entry name" value="HisRS_anticodon"/>
    <property type="match status" value="1"/>
</dbReference>
<dbReference type="PIRSF" id="PIRSF001549">
    <property type="entry name" value="His-tRNA_synth"/>
    <property type="match status" value="1"/>
</dbReference>
<dbReference type="InterPro" id="IPR015807">
    <property type="entry name" value="His-tRNA-ligase"/>
</dbReference>
<keyword evidence="6 11" id="KW-0547">Nucleotide-binding</keyword>
<proteinExistence type="inferred from homology"/>
<evidence type="ECO:0000256" key="6">
    <source>
        <dbReference type="ARBA" id="ARBA00022741"/>
    </source>
</evidence>
<dbReference type="PANTHER" id="PTHR43707:SF1">
    <property type="entry name" value="HISTIDINE--TRNA LIGASE, MITOCHONDRIAL-RELATED"/>
    <property type="match status" value="1"/>
</dbReference>
<dbReference type="CDD" id="cd00773">
    <property type="entry name" value="HisRS-like_core"/>
    <property type="match status" value="1"/>
</dbReference>
<feature type="domain" description="Aminoacyl-transfer RNA synthetases class-II family profile" evidence="13">
    <location>
        <begin position="15"/>
        <end position="358"/>
    </location>
</feature>
<dbReference type="Proteomes" id="UP000247772">
    <property type="component" value="Unassembled WGS sequence"/>
</dbReference>
<dbReference type="AlphaFoldDB" id="A0A2V4TDT8"/>
<dbReference type="InterPro" id="IPR045864">
    <property type="entry name" value="aa-tRNA-synth_II/BPL/LPL"/>
</dbReference>
<comment type="subunit">
    <text evidence="3 11">Homodimer.</text>
</comment>
<evidence type="ECO:0000256" key="10">
    <source>
        <dbReference type="ARBA" id="ARBA00047639"/>
    </source>
</evidence>
<evidence type="ECO:0000256" key="5">
    <source>
        <dbReference type="ARBA" id="ARBA00022598"/>
    </source>
</evidence>
<evidence type="ECO:0000256" key="12">
    <source>
        <dbReference type="PIRSR" id="PIRSR001549-1"/>
    </source>
</evidence>
<dbReference type="NCBIfam" id="TIGR00442">
    <property type="entry name" value="hisS"/>
    <property type="match status" value="1"/>
</dbReference>
<dbReference type="SUPFAM" id="SSF52954">
    <property type="entry name" value="Class II aaRS ABD-related"/>
    <property type="match status" value="1"/>
</dbReference>
<dbReference type="InterPro" id="IPR041715">
    <property type="entry name" value="HisRS-like_core"/>
</dbReference>
<dbReference type="Pfam" id="PF03129">
    <property type="entry name" value="HGTP_anticodon"/>
    <property type="match status" value="1"/>
</dbReference>
<dbReference type="InterPro" id="IPR033656">
    <property type="entry name" value="HisRS_anticodon"/>
</dbReference>
<keyword evidence="9 11" id="KW-0030">Aminoacyl-tRNA synthetase</keyword>
<dbReference type="InterPro" id="IPR004154">
    <property type="entry name" value="Anticodon-bd"/>
</dbReference>
<dbReference type="PANTHER" id="PTHR43707">
    <property type="entry name" value="HISTIDYL-TRNA SYNTHETASE"/>
    <property type="match status" value="1"/>
</dbReference>
<evidence type="ECO:0000256" key="8">
    <source>
        <dbReference type="ARBA" id="ARBA00022917"/>
    </source>
</evidence>
<feature type="binding site" evidence="12">
    <location>
        <begin position="286"/>
        <end position="287"/>
    </location>
    <ligand>
        <name>L-histidine</name>
        <dbReference type="ChEBI" id="CHEBI:57595"/>
    </ligand>
</feature>
<feature type="binding site" evidence="12">
    <location>
        <position position="137"/>
    </location>
    <ligand>
        <name>L-histidine</name>
        <dbReference type="ChEBI" id="CHEBI:57595"/>
    </ligand>
</feature>
<dbReference type="Gene3D" id="3.30.930.10">
    <property type="entry name" value="Bira Bifunctional Protein, Domain 2"/>
    <property type="match status" value="1"/>
</dbReference>
<evidence type="ECO:0000256" key="11">
    <source>
        <dbReference type="HAMAP-Rule" id="MF_00127"/>
    </source>
</evidence>
<name>A0A2V4TDT8_9BURK</name>
<dbReference type="Pfam" id="PF13393">
    <property type="entry name" value="tRNA-synt_His"/>
    <property type="match status" value="1"/>
</dbReference>
<dbReference type="GO" id="GO:0004821">
    <property type="term" value="F:histidine-tRNA ligase activity"/>
    <property type="evidence" value="ECO:0007669"/>
    <property type="project" value="UniProtKB-UniRule"/>
</dbReference>
<protein>
    <recommendedName>
        <fullName evidence="11">Histidine--tRNA ligase</fullName>
        <ecNumber evidence="11">6.1.1.21</ecNumber>
    </recommendedName>
    <alternativeName>
        <fullName evidence="11">Histidyl-tRNA synthetase</fullName>
        <shortName evidence="11">HisRS</shortName>
    </alternativeName>
</protein>
<evidence type="ECO:0000256" key="2">
    <source>
        <dbReference type="ARBA" id="ARBA00008226"/>
    </source>
</evidence>
<sequence>MGLSLETHNCIKPIRNAMTEQKRKPEKLSGVKGMNDILPQEAGLWEFFETTVKSMLRSYGYQNIRTPIVEHTQLFTRGIGEVTDIVEKEMYSFTDALNGENLTLRPEGTAAAVRASIEHNMLYDGPKRLWYIGPMFRHERPQRGRYRQFHQVGVEALGFAGPDADAEIILMCQRLWDDLGLTGIKLEINSLGVAEERAAHRVELIKYLEQHVDLLDEDGKRRLYTNPLRVLDTKNPALQEIADKAPKLIDFLGEGSRAHFEGLQRILKSNNIPFKINPRLVRGLDYYNLTVFEWVTDKLGAQGTVAAGGRYDPLIEQLGGKPTAACGWAMGIERILELLKEENLVPEEEGCDVYVVHQGDAAREKAFIVAERLRDTGLDVILHCSADGQSASFKSQMKRADASGAAFAVVLGEDEVAKGEAGVKALRGTAAEARSEQQTVALEDLTEYLINAMVASAEDGDD</sequence>
<comment type="similarity">
    <text evidence="2 11">Belongs to the class-II aminoacyl-tRNA synthetase family.</text>
</comment>
<keyword evidence="4 11" id="KW-0963">Cytoplasm</keyword>
<keyword evidence="8 11" id="KW-0648">Protein biosynthesis</keyword>
<feature type="binding site" evidence="12">
    <location>
        <begin position="107"/>
        <end position="109"/>
    </location>
    <ligand>
        <name>L-histidine</name>
        <dbReference type="ChEBI" id="CHEBI:57595"/>
    </ligand>
</feature>
<comment type="catalytic activity">
    <reaction evidence="10 11">
        <text>tRNA(His) + L-histidine + ATP = L-histidyl-tRNA(His) + AMP + diphosphate + H(+)</text>
        <dbReference type="Rhea" id="RHEA:17313"/>
        <dbReference type="Rhea" id="RHEA-COMP:9665"/>
        <dbReference type="Rhea" id="RHEA-COMP:9689"/>
        <dbReference type="ChEBI" id="CHEBI:15378"/>
        <dbReference type="ChEBI" id="CHEBI:30616"/>
        <dbReference type="ChEBI" id="CHEBI:33019"/>
        <dbReference type="ChEBI" id="CHEBI:57595"/>
        <dbReference type="ChEBI" id="CHEBI:78442"/>
        <dbReference type="ChEBI" id="CHEBI:78527"/>
        <dbReference type="ChEBI" id="CHEBI:456215"/>
        <dbReference type="EC" id="6.1.1.21"/>
    </reaction>
</comment>
<dbReference type="FunFam" id="3.30.930.10:FF:000005">
    <property type="entry name" value="Histidine--tRNA ligase"/>
    <property type="match status" value="1"/>
</dbReference>
<evidence type="ECO:0000313" key="14">
    <source>
        <dbReference type="EMBL" id="PYE21951.1"/>
    </source>
</evidence>
<dbReference type="HAMAP" id="MF_00127">
    <property type="entry name" value="His_tRNA_synth"/>
    <property type="match status" value="1"/>
</dbReference>
<feature type="binding site" evidence="12">
    <location>
        <position position="282"/>
    </location>
    <ligand>
        <name>L-histidine</name>
        <dbReference type="ChEBI" id="CHEBI:57595"/>
    </ligand>
</feature>
<feature type="binding site" evidence="12">
    <location>
        <position position="155"/>
    </location>
    <ligand>
        <name>L-histidine</name>
        <dbReference type="ChEBI" id="CHEBI:57595"/>
    </ligand>
</feature>
<dbReference type="GO" id="GO:0005524">
    <property type="term" value="F:ATP binding"/>
    <property type="evidence" value="ECO:0007669"/>
    <property type="project" value="UniProtKB-UniRule"/>
</dbReference>
<dbReference type="GO" id="GO:0006427">
    <property type="term" value="P:histidyl-tRNA aminoacylation"/>
    <property type="evidence" value="ECO:0007669"/>
    <property type="project" value="UniProtKB-UniRule"/>
</dbReference>
<dbReference type="GO" id="GO:0005737">
    <property type="term" value="C:cytoplasm"/>
    <property type="evidence" value="ECO:0007669"/>
    <property type="project" value="UniProtKB-SubCell"/>
</dbReference>
<keyword evidence="5 11" id="KW-0436">Ligase</keyword>
<dbReference type="EC" id="6.1.1.21" evidence="11"/>
<gene>
    <name evidence="11" type="primary">hisS</name>
    <name evidence="14" type="ORF">C7410_112142</name>
</gene>
<evidence type="ECO:0000256" key="4">
    <source>
        <dbReference type="ARBA" id="ARBA00022490"/>
    </source>
</evidence>
<organism evidence="14 15">
    <name type="scientific">Paraburkholderia silvatlantica</name>
    <dbReference type="NCBI Taxonomy" id="321895"/>
    <lineage>
        <taxon>Bacteria</taxon>
        <taxon>Pseudomonadati</taxon>
        <taxon>Pseudomonadota</taxon>
        <taxon>Betaproteobacteria</taxon>
        <taxon>Burkholderiales</taxon>
        <taxon>Burkholderiaceae</taxon>
        <taxon>Paraburkholderia</taxon>
    </lineage>
</organism>
<dbReference type="Gene3D" id="3.40.50.800">
    <property type="entry name" value="Anticodon-binding domain"/>
    <property type="match status" value="1"/>
</dbReference>